<dbReference type="AlphaFoldDB" id="A0A926VJX6"/>
<evidence type="ECO:0000313" key="2">
    <source>
        <dbReference type="Proteomes" id="UP000641646"/>
    </source>
</evidence>
<protein>
    <submittedName>
        <fullName evidence="1">DUF952 domain-containing protein</fullName>
    </submittedName>
</protein>
<dbReference type="InterPro" id="IPR009297">
    <property type="entry name" value="DUF952"/>
</dbReference>
<proteinExistence type="predicted"/>
<reference evidence="1" key="2">
    <citation type="submission" date="2020-08" db="EMBL/GenBank/DDBJ databases">
        <authorList>
            <person name="Chen M."/>
            <person name="Teng W."/>
            <person name="Zhao L."/>
            <person name="Hu C."/>
            <person name="Zhou Y."/>
            <person name="Han B."/>
            <person name="Song L."/>
            <person name="Shu W."/>
        </authorList>
    </citation>
    <scope>NUCLEOTIDE SEQUENCE</scope>
    <source>
        <strain evidence="1">FACHB-1375</strain>
    </source>
</reference>
<dbReference type="PANTHER" id="PTHR34129:SF1">
    <property type="entry name" value="DUF952 DOMAIN-CONTAINING PROTEIN"/>
    <property type="match status" value="1"/>
</dbReference>
<dbReference type="Gene3D" id="3.20.170.20">
    <property type="entry name" value="Protein of unknown function DUF952"/>
    <property type="match status" value="1"/>
</dbReference>
<gene>
    <name evidence="1" type="ORF">H6G03_29105</name>
</gene>
<accession>A0A926VJX6</accession>
<keyword evidence="2" id="KW-1185">Reference proteome</keyword>
<dbReference type="EMBL" id="JACJPW010000106">
    <property type="protein sequence ID" value="MBD2185083.1"/>
    <property type="molecule type" value="Genomic_DNA"/>
</dbReference>
<organism evidence="1 2">
    <name type="scientific">Aerosakkonema funiforme FACHB-1375</name>
    <dbReference type="NCBI Taxonomy" id="2949571"/>
    <lineage>
        <taxon>Bacteria</taxon>
        <taxon>Bacillati</taxon>
        <taxon>Cyanobacteriota</taxon>
        <taxon>Cyanophyceae</taxon>
        <taxon>Oscillatoriophycideae</taxon>
        <taxon>Aerosakkonematales</taxon>
        <taxon>Aerosakkonemataceae</taxon>
        <taxon>Aerosakkonema</taxon>
    </lineage>
</organism>
<name>A0A926VJX6_9CYAN</name>
<evidence type="ECO:0000313" key="1">
    <source>
        <dbReference type="EMBL" id="MBD2185083.1"/>
    </source>
</evidence>
<dbReference type="RefSeq" id="WP_190472759.1">
    <property type="nucleotide sequence ID" value="NZ_JACJPW010000106.1"/>
</dbReference>
<dbReference type="PANTHER" id="PTHR34129">
    <property type="entry name" value="BLR1139 PROTEIN"/>
    <property type="match status" value="1"/>
</dbReference>
<comment type="caution">
    <text evidence="1">The sequence shown here is derived from an EMBL/GenBank/DDBJ whole genome shotgun (WGS) entry which is preliminary data.</text>
</comment>
<dbReference type="Pfam" id="PF06108">
    <property type="entry name" value="DUF952"/>
    <property type="match status" value="1"/>
</dbReference>
<dbReference type="Proteomes" id="UP000641646">
    <property type="component" value="Unassembled WGS sequence"/>
</dbReference>
<reference evidence="1" key="1">
    <citation type="journal article" date="2015" name="ISME J.">
        <title>Draft Genome Sequence of Streptomyces incarnatus NRRL8089, which Produces the Nucleoside Antibiotic Sinefungin.</title>
        <authorList>
            <person name="Oshima K."/>
            <person name="Hattori M."/>
            <person name="Shimizu H."/>
            <person name="Fukuda K."/>
            <person name="Nemoto M."/>
            <person name="Inagaki K."/>
            <person name="Tamura T."/>
        </authorList>
    </citation>
    <scope>NUCLEOTIDE SEQUENCE</scope>
    <source>
        <strain evidence="1">FACHB-1375</strain>
    </source>
</reference>
<sequence length="117" mass="13552">MKIILHITKREQWEQAQLDGFYKGDTLETEGFIHCSTPHQVVKTANKYFDNQKGLVILWIESDKVRAEIRYEGVGEEHYPHIYGILNIDAVTQVLDFEPLDNGEFELPTNLGDTMKE</sequence>
<dbReference type="SUPFAM" id="SSF56399">
    <property type="entry name" value="ADP-ribosylation"/>
    <property type="match status" value="1"/>
</dbReference>